<evidence type="ECO:0000256" key="1">
    <source>
        <dbReference type="SAM" id="SignalP"/>
    </source>
</evidence>
<name>A0A545T9D3_9GAMM</name>
<comment type="caution">
    <text evidence="2">The sequence shown here is derived from an EMBL/GenBank/DDBJ whole genome shotgun (WGS) entry which is preliminary data.</text>
</comment>
<evidence type="ECO:0000313" key="3">
    <source>
        <dbReference type="Proteomes" id="UP000317839"/>
    </source>
</evidence>
<dbReference type="AlphaFoldDB" id="A0A545T9D3"/>
<dbReference type="EMBL" id="VIKR01000003">
    <property type="protein sequence ID" value="TQV73831.1"/>
    <property type="molecule type" value="Genomic_DNA"/>
</dbReference>
<evidence type="ECO:0008006" key="4">
    <source>
        <dbReference type="Google" id="ProtNLM"/>
    </source>
</evidence>
<dbReference type="RefSeq" id="WP_142942539.1">
    <property type="nucleotide sequence ID" value="NZ_VIKR01000003.1"/>
</dbReference>
<proteinExistence type="predicted"/>
<evidence type="ECO:0000313" key="2">
    <source>
        <dbReference type="EMBL" id="TQV73831.1"/>
    </source>
</evidence>
<organism evidence="2 3">
    <name type="scientific">Aliikangiella marina</name>
    <dbReference type="NCBI Taxonomy" id="1712262"/>
    <lineage>
        <taxon>Bacteria</taxon>
        <taxon>Pseudomonadati</taxon>
        <taxon>Pseudomonadota</taxon>
        <taxon>Gammaproteobacteria</taxon>
        <taxon>Oceanospirillales</taxon>
        <taxon>Pleioneaceae</taxon>
        <taxon>Aliikangiella</taxon>
    </lineage>
</organism>
<reference evidence="2 3" key="1">
    <citation type="submission" date="2019-06" db="EMBL/GenBank/DDBJ databases">
        <title>Draft genome of Aliikangiella marina GYP-15.</title>
        <authorList>
            <person name="Wang G."/>
        </authorList>
    </citation>
    <scope>NUCLEOTIDE SEQUENCE [LARGE SCALE GENOMIC DNA]</scope>
    <source>
        <strain evidence="2 3">GYP-15</strain>
    </source>
</reference>
<dbReference type="Proteomes" id="UP000317839">
    <property type="component" value="Unassembled WGS sequence"/>
</dbReference>
<keyword evidence="3" id="KW-1185">Reference proteome</keyword>
<gene>
    <name evidence="2" type="ORF">FLL45_13260</name>
</gene>
<sequence>MKFMTILIVLFSGVGVVSAADSELEIVVTGSRITDYDVMPAVTITKSADFLVQEITLVNDSRSPKLRKSEIMSSINNLVASAKKLNGIEISYGEGFLSPVNLNDDSIQLIQSRNRVDTNYVELFVKVAFDKTRSAKEQIAGLRNFISKAKLVSRTEIEVQGDIGLTVVSPEQYRYDILKKINTENLKVKGLVGGNCEISISGLENRVMWERTDISALTLYIPYETDLKCG</sequence>
<accession>A0A545T9D3</accession>
<protein>
    <recommendedName>
        <fullName evidence="4">DUF541 domain-containing protein</fullName>
    </recommendedName>
</protein>
<dbReference type="OrthoDB" id="7618846at2"/>
<keyword evidence="1" id="KW-0732">Signal</keyword>
<feature type="signal peptide" evidence="1">
    <location>
        <begin position="1"/>
        <end position="19"/>
    </location>
</feature>
<feature type="chain" id="PRO_5022065589" description="DUF541 domain-containing protein" evidence="1">
    <location>
        <begin position="20"/>
        <end position="230"/>
    </location>
</feature>